<proteinExistence type="predicted"/>
<accession>A0ABY0BZB6</accession>
<dbReference type="PANTHER" id="PTHR46401">
    <property type="entry name" value="GLYCOSYLTRANSFERASE WBBK-RELATED"/>
    <property type="match status" value="1"/>
</dbReference>
<evidence type="ECO:0000313" key="4">
    <source>
        <dbReference type="Proteomes" id="UP000287410"/>
    </source>
</evidence>
<name>A0ABY0BZB6_9GAMM</name>
<feature type="domain" description="Glycosyl transferase family 1" evidence="2">
    <location>
        <begin position="200"/>
        <end position="312"/>
    </location>
</feature>
<evidence type="ECO:0000256" key="1">
    <source>
        <dbReference type="ARBA" id="ARBA00022679"/>
    </source>
</evidence>
<dbReference type="InterPro" id="IPR001296">
    <property type="entry name" value="Glyco_trans_1"/>
</dbReference>
<dbReference type="PANTHER" id="PTHR46401:SF2">
    <property type="entry name" value="GLYCOSYLTRANSFERASE WBBK-RELATED"/>
    <property type="match status" value="1"/>
</dbReference>
<dbReference type="Gene3D" id="3.40.50.2000">
    <property type="entry name" value="Glycogen Phosphorylase B"/>
    <property type="match status" value="2"/>
</dbReference>
<reference evidence="3 4" key="1">
    <citation type="journal article" date="2018" name="Front. Microbiol.">
        <title>Genome-Based Analysis Reveals the Taxonomy and Diversity of the Family Idiomarinaceae.</title>
        <authorList>
            <person name="Liu Y."/>
            <person name="Lai Q."/>
            <person name="Shao Z."/>
        </authorList>
    </citation>
    <scope>NUCLEOTIDE SEQUENCE [LARGE SCALE GENOMIC DNA]</scope>
    <source>
        <strain evidence="3 4">GBSy1</strain>
    </source>
</reference>
<dbReference type="SUPFAM" id="SSF53756">
    <property type="entry name" value="UDP-Glycosyltransferase/glycogen phosphorylase"/>
    <property type="match status" value="1"/>
</dbReference>
<comment type="caution">
    <text evidence="3">The sequence shown here is derived from an EMBL/GenBank/DDBJ whole genome shotgun (WGS) entry which is preliminary data.</text>
</comment>
<sequence length="357" mass="40859">MKRILVLSQAYPSKDALYSMAYVHSRNIEYVRRGIGVDVLSFSNSHDYEFEGINVLGSGSKIDFNLYDAVVSHAPNIRSHYLFFVRNLSKIKSLTIFFHGHEALKINQYYPKPFSWNNSKTIKSTVLQKFYDSMKLRLLKGLLRKANVKVIYVSEWMRQAALSCMNIPSSYKIDQVVINNAINNSFYTSEYRPTDKLADFVTIRPFDEPKYAVDLVVALAKFNPDYSFHLYGSGKLFEFIDKPNNLEVFNHFVEQKDIPSLLNRYRAAVMPTRLDAQGVMMCEMASYGVPLIISDLPVCREMLSEFDNCIFVNNAGFSSLNISSLKLTPLKDRSVVEKFSPSTLAQEELNFILSDIV</sequence>
<gene>
    <name evidence="3" type="ORF">CWE12_08610</name>
</gene>
<dbReference type="Pfam" id="PF00534">
    <property type="entry name" value="Glycos_transf_1"/>
    <property type="match status" value="1"/>
</dbReference>
<keyword evidence="4" id="KW-1185">Reference proteome</keyword>
<dbReference type="EMBL" id="PIPN01000003">
    <property type="protein sequence ID" value="RUO30012.1"/>
    <property type="molecule type" value="Genomic_DNA"/>
</dbReference>
<evidence type="ECO:0000259" key="2">
    <source>
        <dbReference type="Pfam" id="PF00534"/>
    </source>
</evidence>
<organism evidence="3 4">
    <name type="scientific">Aliidiomarina sedimenti</name>
    <dbReference type="NCBI Taxonomy" id="1933879"/>
    <lineage>
        <taxon>Bacteria</taxon>
        <taxon>Pseudomonadati</taxon>
        <taxon>Pseudomonadota</taxon>
        <taxon>Gammaproteobacteria</taxon>
        <taxon>Alteromonadales</taxon>
        <taxon>Idiomarinaceae</taxon>
        <taxon>Aliidiomarina</taxon>
    </lineage>
</organism>
<protein>
    <recommendedName>
        <fullName evidence="2">Glycosyl transferase family 1 domain-containing protein</fullName>
    </recommendedName>
</protein>
<evidence type="ECO:0000313" key="3">
    <source>
        <dbReference type="EMBL" id="RUO30012.1"/>
    </source>
</evidence>
<dbReference type="RefSeq" id="WP_126789283.1">
    <property type="nucleotide sequence ID" value="NZ_PIPN01000003.1"/>
</dbReference>
<dbReference type="Proteomes" id="UP000287410">
    <property type="component" value="Unassembled WGS sequence"/>
</dbReference>
<keyword evidence="1" id="KW-0808">Transferase</keyword>